<proteinExistence type="predicted"/>
<dbReference type="Pfam" id="PF01553">
    <property type="entry name" value="Acyltransferase"/>
    <property type="match status" value="1"/>
</dbReference>
<dbReference type="GO" id="GO:0016020">
    <property type="term" value="C:membrane"/>
    <property type="evidence" value="ECO:0007669"/>
    <property type="project" value="TreeGrafter"/>
</dbReference>
<evidence type="ECO:0000313" key="3">
    <source>
        <dbReference type="Proteomes" id="UP000284605"/>
    </source>
</evidence>
<dbReference type="Proteomes" id="UP000284605">
    <property type="component" value="Unassembled WGS sequence"/>
</dbReference>
<dbReference type="InterPro" id="IPR002123">
    <property type="entry name" value="Plipid/glycerol_acylTrfase"/>
</dbReference>
<dbReference type="PANTHER" id="PTHR22753:SF14">
    <property type="entry name" value="MONOACYLGLYCEROL_DIACYLGLYCEROL O-ACYLTRANSFERASE"/>
    <property type="match status" value="1"/>
</dbReference>
<dbReference type="EMBL" id="QYUK01000011">
    <property type="protein sequence ID" value="RJF89583.1"/>
    <property type="molecule type" value="Genomic_DNA"/>
</dbReference>
<name>A0A418WHT3_9PROT</name>
<comment type="caution">
    <text evidence="2">The sequence shown here is derived from an EMBL/GenBank/DDBJ whole genome shotgun (WGS) entry which is preliminary data.</text>
</comment>
<reference evidence="2 3" key="1">
    <citation type="submission" date="2018-09" db="EMBL/GenBank/DDBJ databases">
        <authorList>
            <person name="Zhu H."/>
        </authorList>
    </citation>
    <scope>NUCLEOTIDE SEQUENCE [LARGE SCALE GENOMIC DNA]</scope>
    <source>
        <strain evidence="2 3">K1W22B-8</strain>
    </source>
</reference>
<evidence type="ECO:0000259" key="1">
    <source>
        <dbReference type="SMART" id="SM00563"/>
    </source>
</evidence>
<keyword evidence="2" id="KW-0012">Acyltransferase</keyword>
<feature type="domain" description="Phospholipid/glycerol acyltransferase" evidence="1">
    <location>
        <begin position="50"/>
        <end position="167"/>
    </location>
</feature>
<gene>
    <name evidence="2" type="ORF">D3874_23590</name>
</gene>
<dbReference type="OrthoDB" id="1113830at2"/>
<dbReference type="PANTHER" id="PTHR22753">
    <property type="entry name" value="TRANSMEMBRANE PROTEIN 68"/>
    <property type="match status" value="1"/>
</dbReference>
<keyword evidence="3" id="KW-1185">Reference proteome</keyword>
<sequence length="286" mass="31673">MTDAAPPVAPFTDEDYAKLRKRLGPAIDSWTALTDPVFEGLENVPLQGPALFIGNHTLMGTLDASVMTFGLKERTGVWLRGLADNVHFKVPYWRELFLGSGAVAGNPDNFRALMALGAHVIVFPGGVGEVFKRKGEQYKLRWKERLGFARLAIEAGCPVIPFSAVGADDSYSILLGSDEIMKVPGVASLTRRLGLKPDYLGLYRGLGLTALPRPERYYFRFAPAIDTSRWHGEVNDDNAWALRREVEAAIGDGLDLLLAQRENDPKRKFRNRLLPLAGRLARRLQS</sequence>
<accession>A0A418WHT3</accession>
<dbReference type="GO" id="GO:0016746">
    <property type="term" value="F:acyltransferase activity"/>
    <property type="evidence" value="ECO:0007669"/>
    <property type="project" value="UniProtKB-KW"/>
</dbReference>
<dbReference type="RefSeq" id="WP_119781624.1">
    <property type="nucleotide sequence ID" value="NZ_QYUK01000011.1"/>
</dbReference>
<organism evidence="2 3">
    <name type="scientific">Oleomonas cavernae</name>
    <dbReference type="NCBI Taxonomy" id="2320859"/>
    <lineage>
        <taxon>Bacteria</taxon>
        <taxon>Pseudomonadati</taxon>
        <taxon>Pseudomonadota</taxon>
        <taxon>Alphaproteobacteria</taxon>
        <taxon>Acetobacterales</taxon>
        <taxon>Acetobacteraceae</taxon>
        <taxon>Oleomonas</taxon>
    </lineage>
</organism>
<keyword evidence="2" id="KW-0808">Transferase</keyword>
<dbReference type="SUPFAM" id="SSF69593">
    <property type="entry name" value="Glycerol-3-phosphate (1)-acyltransferase"/>
    <property type="match status" value="1"/>
</dbReference>
<evidence type="ECO:0000313" key="2">
    <source>
        <dbReference type="EMBL" id="RJF89583.1"/>
    </source>
</evidence>
<dbReference type="SMART" id="SM00563">
    <property type="entry name" value="PlsC"/>
    <property type="match status" value="1"/>
</dbReference>
<protein>
    <submittedName>
        <fullName evidence="2">Acyltransferase family protein</fullName>
    </submittedName>
</protein>
<dbReference type="AlphaFoldDB" id="A0A418WHT3"/>
<dbReference type="CDD" id="cd07987">
    <property type="entry name" value="LPLAT_MGAT-like"/>
    <property type="match status" value="1"/>
</dbReference>